<name>A0A545UCN3_9GAMM</name>
<proteinExistence type="predicted"/>
<dbReference type="InterPro" id="IPR000524">
    <property type="entry name" value="Tscrpt_reg_HTH_GntR"/>
</dbReference>
<dbReference type="Proteomes" id="UP000315439">
    <property type="component" value="Unassembled WGS sequence"/>
</dbReference>
<dbReference type="Gene3D" id="1.10.10.10">
    <property type="entry name" value="Winged helix-like DNA-binding domain superfamily/Winged helix DNA-binding domain"/>
    <property type="match status" value="1"/>
</dbReference>
<dbReference type="AlphaFoldDB" id="A0A545UCN3"/>
<feature type="domain" description="HTH gntR-type" evidence="5">
    <location>
        <begin position="1"/>
        <end position="67"/>
    </location>
</feature>
<keyword evidence="1" id="KW-0805">Transcription regulation</keyword>
<evidence type="ECO:0000256" key="3">
    <source>
        <dbReference type="ARBA" id="ARBA00023163"/>
    </source>
</evidence>
<dbReference type="EMBL" id="VIKS01000009">
    <property type="protein sequence ID" value="TQV87220.1"/>
    <property type="molecule type" value="Genomic_DNA"/>
</dbReference>
<dbReference type="PROSITE" id="PS50949">
    <property type="entry name" value="HTH_GNTR"/>
    <property type="match status" value="1"/>
</dbReference>
<dbReference type="SUPFAM" id="SSF46785">
    <property type="entry name" value="Winged helix' DNA-binding domain"/>
    <property type="match status" value="1"/>
</dbReference>
<dbReference type="CDD" id="cd07377">
    <property type="entry name" value="WHTH_GntR"/>
    <property type="match status" value="1"/>
</dbReference>
<dbReference type="InterPro" id="IPR036390">
    <property type="entry name" value="WH_DNA-bd_sf"/>
</dbReference>
<accession>A0A545UCN3</accession>
<evidence type="ECO:0000256" key="2">
    <source>
        <dbReference type="ARBA" id="ARBA00023125"/>
    </source>
</evidence>
<comment type="caution">
    <text evidence="6">The sequence shown here is derived from an EMBL/GenBank/DDBJ whole genome shotgun (WGS) entry which is preliminary data.</text>
</comment>
<gene>
    <name evidence="6" type="ORF">FLL46_14070</name>
</gene>
<evidence type="ECO:0000256" key="1">
    <source>
        <dbReference type="ARBA" id="ARBA00023015"/>
    </source>
</evidence>
<feature type="region of interest" description="Disordered" evidence="4">
    <location>
        <begin position="127"/>
        <end position="152"/>
    </location>
</feature>
<protein>
    <submittedName>
        <fullName evidence="6">GntR family transcriptional regulator</fullName>
    </submittedName>
</protein>
<dbReference type="PANTHER" id="PTHR38445">
    <property type="entry name" value="HTH-TYPE TRANSCRIPTIONAL REPRESSOR YTRA"/>
    <property type="match status" value="1"/>
</dbReference>
<dbReference type="InterPro" id="IPR036388">
    <property type="entry name" value="WH-like_DNA-bd_sf"/>
</dbReference>
<keyword evidence="7" id="KW-1185">Reference proteome</keyword>
<keyword evidence="3" id="KW-0804">Transcription</keyword>
<evidence type="ECO:0000259" key="5">
    <source>
        <dbReference type="PROSITE" id="PS50949"/>
    </source>
</evidence>
<dbReference type="PRINTS" id="PR00035">
    <property type="entry name" value="HTHGNTR"/>
</dbReference>
<dbReference type="SMART" id="SM00345">
    <property type="entry name" value="HTH_GNTR"/>
    <property type="match status" value="1"/>
</dbReference>
<dbReference type="GO" id="GO:0003700">
    <property type="term" value="F:DNA-binding transcription factor activity"/>
    <property type="evidence" value="ECO:0007669"/>
    <property type="project" value="InterPro"/>
</dbReference>
<evidence type="ECO:0000256" key="4">
    <source>
        <dbReference type="SAM" id="MobiDB-lite"/>
    </source>
</evidence>
<evidence type="ECO:0000313" key="7">
    <source>
        <dbReference type="Proteomes" id="UP000315439"/>
    </source>
</evidence>
<dbReference type="PANTHER" id="PTHR38445:SF7">
    <property type="entry name" value="GNTR-FAMILY TRANSCRIPTIONAL REGULATOR"/>
    <property type="match status" value="1"/>
</dbReference>
<dbReference type="OrthoDB" id="9784545at2"/>
<keyword evidence="2" id="KW-0238">DNA-binding</keyword>
<organism evidence="6 7">
    <name type="scientific">Aliikangiella coralliicola</name>
    <dbReference type="NCBI Taxonomy" id="2592383"/>
    <lineage>
        <taxon>Bacteria</taxon>
        <taxon>Pseudomonadati</taxon>
        <taxon>Pseudomonadota</taxon>
        <taxon>Gammaproteobacteria</taxon>
        <taxon>Oceanospirillales</taxon>
        <taxon>Pleioneaceae</taxon>
        <taxon>Aliikangiella</taxon>
    </lineage>
</organism>
<sequence length="152" mass="16511">MYLQIIEQIKNRIAIGDWAQGVKLPSIRELAVSLKVSVITVKRAYQELESEGVIITRQGKGSFVAGIENLGAKIRNQEIDNLLTEALVKSQSLGLGLAELVKRLELLHQLSDSESVGQGKTLDAMGVTDVVEKSHSGKNEISKKDGGKSNDE</sequence>
<reference evidence="6 7" key="1">
    <citation type="submission" date="2019-07" db="EMBL/GenBank/DDBJ databases">
        <title>Draft genome for Aliikangiella sp. M105.</title>
        <authorList>
            <person name="Wang G."/>
        </authorList>
    </citation>
    <scope>NUCLEOTIDE SEQUENCE [LARGE SCALE GENOMIC DNA]</scope>
    <source>
        <strain evidence="6 7">M105</strain>
    </source>
</reference>
<dbReference type="GO" id="GO:0003677">
    <property type="term" value="F:DNA binding"/>
    <property type="evidence" value="ECO:0007669"/>
    <property type="project" value="UniProtKB-KW"/>
</dbReference>
<feature type="compositionally biased region" description="Basic and acidic residues" evidence="4">
    <location>
        <begin position="130"/>
        <end position="152"/>
    </location>
</feature>
<dbReference type="Pfam" id="PF00392">
    <property type="entry name" value="GntR"/>
    <property type="match status" value="1"/>
</dbReference>
<evidence type="ECO:0000313" key="6">
    <source>
        <dbReference type="EMBL" id="TQV87220.1"/>
    </source>
</evidence>